<dbReference type="AlphaFoldDB" id="A0A3M0CQC4"/>
<gene>
    <name evidence="2" type="ORF">BXY39_1663</name>
</gene>
<keyword evidence="3" id="KW-1185">Reference proteome</keyword>
<dbReference type="InterPro" id="IPR007842">
    <property type="entry name" value="HEPN_dom"/>
</dbReference>
<dbReference type="GO" id="GO:0016779">
    <property type="term" value="F:nucleotidyltransferase activity"/>
    <property type="evidence" value="ECO:0007669"/>
    <property type="project" value="InterPro"/>
</dbReference>
<dbReference type="Pfam" id="PF05168">
    <property type="entry name" value="HEPN"/>
    <property type="match status" value="1"/>
</dbReference>
<dbReference type="InterPro" id="IPR043519">
    <property type="entry name" value="NT_sf"/>
</dbReference>
<dbReference type="Pfam" id="PF01909">
    <property type="entry name" value="NTP_transf_2"/>
    <property type="match status" value="1"/>
</dbReference>
<comment type="caution">
    <text evidence="2">The sequence shown here is derived from an EMBL/GenBank/DDBJ whole genome shotgun (WGS) entry which is preliminary data.</text>
</comment>
<dbReference type="SMART" id="SM00748">
    <property type="entry name" value="HEPN"/>
    <property type="match status" value="1"/>
</dbReference>
<dbReference type="InterPro" id="IPR002934">
    <property type="entry name" value="Polymerase_NTP_transf_dom"/>
</dbReference>
<dbReference type="SUPFAM" id="SSF81593">
    <property type="entry name" value="Nucleotidyltransferase substrate binding subunit/domain"/>
    <property type="match status" value="1"/>
</dbReference>
<dbReference type="SUPFAM" id="SSF81301">
    <property type="entry name" value="Nucleotidyltransferase"/>
    <property type="match status" value="1"/>
</dbReference>
<organism evidence="2 3">
    <name type="scientific">Eilatimonas milleporae</name>
    <dbReference type="NCBI Taxonomy" id="911205"/>
    <lineage>
        <taxon>Bacteria</taxon>
        <taxon>Pseudomonadati</taxon>
        <taxon>Pseudomonadota</taxon>
        <taxon>Alphaproteobacteria</taxon>
        <taxon>Kordiimonadales</taxon>
        <taxon>Kordiimonadaceae</taxon>
        <taxon>Eilatimonas</taxon>
    </lineage>
</organism>
<name>A0A3M0CQC4_9PROT</name>
<evidence type="ECO:0000313" key="2">
    <source>
        <dbReference type="EMBL" id="RMB09016.1"/>
    </source>
</evidence>
<evidence type="ECO:0000259" key="1">
    <source>
        <dbReference type="PROSITE" id="PS50910"/>
    </source>
</evidence>
<protein>
    <recommendedName>
        <fullName evidence="1">HEPN domain-containing protein</fullName>
    </recommendedName>
</protein>
<accession>A0A3M0CQC4</accession>
<sequence length="314" mass="37261">MKDNVDHLPERKRRELDRITSILFEELDDKLAISTSKKRKRGRILKIILFGSYARGNWVDDPEGRYFSDYDLLVIVNNDELTEMGVFWRAAEDRILHDPQVKTTASLMFHTLDEVNSHLLDGHYFWCDIIRDGIMLYELVERSPNGKRKYTFTKSKKLTPQHAFDMASQYHRECRDAAERFLKLAHTALESGWHQESAFLLHQATESAYAKILLVFALYRPKQHNIKKLRDYAEEHDSRLRDAWPRGRKPFDRYFDLLRRAYIEARYSPHYETTMEILHWQAEHVEVLIDLVNQSCREHLTHLETEALDASKQI</sequence>
<dbReference type="EMBL" id="REFR01000010">
    <property type="protein sequence ID" value="RMB09016.1"/>
    <property type="molecule type" value="Genomic_DNA"/>
</dbReference>
<dbReference type="CDD" id="cd05403">
    <property type="entry name" value="NT_KNTase_like"/>
    <property type="match status" value="1"/>
</dbReference>
<feature type="domain" description="HEPN" evidence="1">
    <location>
        <begin position="175"/>
        <end position="295"/>
    </location>
</feature>
<dbReference type="Proteomes" id="UP000271227">
    <property type="component" value="Unassembled WGS sequence"/>
</dbReference>
<dbReference type="PANTHER" id="PTHR33933:SF1">
    <property type="entry name" value="PROTEIN ADENYLYLTRANSFERASE MNTA-RELATED"/>
    <property type="match status" value="1"/>
</dbReference>
<dbReference type="PROSITE" id="PS50910">
    <property type="entry name" value="HEPN"/>
    <property type="match status" value="1"/>
</dbReference>
<dbReference type="InParanoid" id="A0A3M0CQC4"/>
<dbReference type="Gene3D" id="3.30.460.10">
    <property type="entry name" value="Beta Polymerase, domain 2"/>
    <property type="match status" value="1"/>
</dbReference>
<dbReference type="Gene3D" id="1.20.120.330">
    <property type="entry name" value="Nucleotidyltransferases domain 2"/>
    <property type="match status" value="1"/>
</dbReference>
<dbReference type="InterPro" id="IPR052548">
    <property type="entry name" value="Type_VII_TA_antitoxin"/>
</dbReference>
<proteinExistence type="predicted"/>
<reference evidence="2 3" key="1">
    <citation type="submission" date="2018-10" db="EMBL/GenBank/DDBJ databases">
        <title>Genomic Encyclopedia of Archaeal and Bacterial Type Strains, Phase II (KMG-II): from individual species to whole genera.</title>
        <authorList>
            <person name="Goeker M."/>
        </authorList>
    </citation>
    <scope>NUCLEOTIDE SEQUENCE [LARGE SCALE GENOMIC DNA]</scope>
    <source>
        <strain evidence="2 3">DSM 25217</strain>
    </source>
</reference>
<evidence type="ECO:0000313" key="3">
    <source>
        <dbReference type="Proteomes" id="UP000271227"/>
    </source>
</evidence>
<dbReference type="PANTHER" id="PTHR33933">
    <property type="entry name" value="NUCLEOTIDYLTRANSFERASE"/>
    <property type="match status" value="1"/>
</dbReference>